<organism evidence="1 2">
    <name type="scientific">Symbiodinium necroappetens</name>
    <dbReference type="NCBI Taxonomy" id="1628268"/>
    <lineage>
        <taxon>Eukaryota</taxon>
        <taxon>Sar</taxon>
        <taxon>Alveolata</taxon>
        <taxon>Dinophyceae</taxon>
        <taxon>Suessiales</taxon>
        <taxon>Symbiodiniaceae</taxon>
        <taxon>Symbiodinium</taxon>
    </lineage>
</organism>
<feature type="non-terminal residue" evidence="1">
    <location>
        <position position="491"/>
    </location>
</feature>
<dbReference type="EMBL" id="CAJNJA010008281">
    <property type="protein sequence ID" value="CAE7234771.1"/>
    <property type="molecule type" value="Genomic_DNA"/>
</dbReference>
<evidence type="ECO:0000313" key="2">
    <source>
        <dbReference type="Proteomes" id="UP000601435"/>
    </source>
</evidence>
<dbReference type="Proteomes" id="UP000601435">
    <property type="component" value="Unassembled WGS sequence"/>
</dbReference>
<dbReference type="OrthoDB" id="539213at2759"/>
<sequence>EPELERLSSQVAELQKKLHDMQLKLDVAVLDMGEPISQEMAMRPPPPAVSPQLPGPWREEGMEELLDELKEEFMSYPTAEEFFEQQIVINGSCDAKDQDFCNKSAARLEAALMDPCQGCGCQSHPTLEEKREAYLRACVSQKRRFVQWASVVCRRRHKEDPLKSFHDCVSAGMNLLFATNDKAPAQEWAKAPRHKSNLVLWSRVTSVQLSMVLSEIPEGFILGNTLFGAVAELPEVDHFSNCTFQVQQPTWASNSLSLISEMPAKQRVYFVSGANLLSDKGRPFGESVAFRVELPSLGRFSGHVAELVVLNVHPETKIEQLATAVRAAVKVPDDKLRIRVNDCSHCVDRIGTGCIARCVDQVKTFLPSMLEKVTRNETVLKSLIVKGDARLAAGLVRNGVSFDYLRNLTEHVIDPHLFVAPSLGELAKDDADLAERILRSMSPEQKDLNDLLFDSALYGDGDVKLSRLLLRLGAEVNSTSSGVAGHRGLPE</sequence>
<comment type="caution">
    <text evidence="1">The sequence shown here is derived from an EMBL/GenBank/DDBJ whole genome shotgun (WGS) entry which is preliminary data.</text>
</comment>
<reference evidence="1" key="1">
    <citation type="submission" date="2021-02" db="EMBL/GenBank/DDBJ databases">
        <authorList>
            <person name="Dougan E. K."/>
            <person name="Rhodes N."/>
            <person name="Thang M."/>
            <person name="Chan C."/>
        </authorList>
    </citation>
    <scope>NUCLEOTIDE SEQUENCE</scope>
</reference>
<protein>
    <submittedName>
        <fullName evidence="1">ACT1 protein</fullName>
    </submittedName>
</protein>
<proteinExistence type="predicted"/>
<name>A0A812L2M5_9DINO</name>
<gene>
    <name evidence="1" type="primary">ACT1</name>
    <name evidence="1" type="ORF">SNEC2469_LOCUS3854</name>
</gene>
<accession>A0A812L2M5</accession>
<evidence type="ECO:0000313" key="1">
    <source>
        <dbReference type="EMBL" id="CAE7234771.1"/>
    </source>
</evidence>
<keyword evidence="2" id="KW-1185">Reference proteome</keyword>
<dbReference type="AlphaFoldDB" id="A0A812L2M5"/>